<dbReference type="EMBL" id="QICS01000008">
    <property type="protein sequence ID" value="PXV88346.1"/>
    <property type="molecule type" value="Genomic_DNA"/>
</dbReference>
<evidence type="ECO:0000259" key="2">
    <source>
        <dbReference type="Pfam" id="PF13349"/>
    </source>
</evidence>
<feature type="transmembrane region" description="Helical" evidence="1">
    <location>
        <begin position="7"/>
        <end position="31"/>
    </location>
</feature>
<dbReference type="OrthoDB" id="1654962at2"/>
<dbReference type="Proteomes" id="UP000247523">
    <property type="component" value="Unassembled WGS sequence"/>
</dbReference>
<evidence type="ECO:0000313" key="3">
    <source>
        <dbReference type="EMBL" id="PXV88346.1"/>
    </source>
</evidence>
<reference evidence="4 5" key="1">
    <citation type="journal article" date="2017" name="Genome Announc.">
        <title>Draft Genome Sequence of a Sporulating and Motile Strain of Lachnotalea glycerini Isolated from Water in Quebec City, Canada.</title>
        <authorList>
            <person name="Maheux A.F."/>
            <person name="Boudreau D.K."/>
            <person name="Berube E."/>
            <person name="Boissinot M."/>
            <person name="Raymond F."/>
            <person name="Brodeur S."/>
            <person name="Corbeil J."/>
            <person name="Isabel S."/>
            <person name="Omar R.F."/>
            <person name="Bergeron M.G."/>
        </authorList>
    </citation>
    <scope>NUCLEOTIDE SEQUENCE [LARGE SCALE GENOMIC DNA]</scope>
    <source>
        <strain evidence="4 5">CCRI-19302</strain>
    </source>
</reference>
<proteinExistence type="predicted"/>
<dbReference type="Pfam" id="PF13349">
    <property type="entry name" value="DUF4097"/>
    <property type="match status" value="1"/>
</dbReference>
<gene>
    <name evidence="3" type="ORF">C8E03_10869</name>
    <name evidence="4" type="ORF">CG710_020415</name>
</gene>
<keyword evidence="5" id="KW-1185">Reference proteome</keyword>
<evidence type="ECO:0000256" key="1">
    <source>
        <dbReference type="SAM" id="Phobius"/>
    </source>
</evidence>
<reference evidence="3 6" key="2">
    <citation type="submission" date="2018-05" db="EMBL/GenBank/DDBJ databases">
        <title>Genomic Encyclopedia of Type Strains, Phase IV (KMG-IV): sequencing the most valuable type-strain genomes for metagenomic binning, comparative biology and taxonomic classification.</title>
        <authorList>
            <person name="Goeker M."/>
        </authorList>
    </citation>
    <scope>NUCLEOTIDE SEQUENCE [LARGE SCALE GENOMIC DNA]</scope>
    <source>
        <strain evidence="3 6">DSM 28816</strain>
    </source>
</reference>
<evidence type="ECO:0000313" key="4">
    <source>
        <dbReference type="EMBL" id="RDY27652.1"/>
    </source>
</evidence>
<dbReference type="Gene3D" id="2.160.20.120">
    <property type="match status" value="1"/>
</dbReference>
<comment type="caution">
    <text evidence="3">The sequence shown here is derived from an EMBL/GenBank/DDBJ whole genome shotgun (WGS) entry which is preliminary data.</text>
</comment>
<keyword evidence="1" id="KW-0812">Transmembrane</keyword>
<dbReference type="AlphaFoldDB" id="A0A255IKY1"/>
<protein>
    <submittedName>
        <fullName evidence="3">Putative adhesin</fullName>
    </submittedName>
</protein>
<evidence type="ECO:0000313" key="5">
    <source>
        <dbReference type="Proteomes" id="UP000216411"/>
    </source>
</evidence>
<organism evidence="3 6">
    <name type="scientific">Lachnotalea glycerini</name>
    <dbReference type="NCBI Taxonomy" id="1763509"/>
    <lineage>
        <taxon>Bacteria</taxon>
        <taxon>Bacillati</taxon>
        <taxon>Bacillota</taxon>
        <taxon>Clostridia</taxon>
        <taxon>Lachnospirales</taxon>
        <taxon>Lachnospiraceae</taxon>
        <taxon>Lachnotalea</taxon>
    </lineage>
</organism>
<feature type="domain" description="DUF4097" evidence="2">
    <location>
        <begin position="71"/>
        <end position="250"/>
    </location>
</feature>
<dbReference type="Proteomes" id="UP000216411">
    <property type="component" value="Unassembled WGS sequence"/>
</dbReference>
<keyword evidence="1" id="KW-1133">Transmembrane helix</keyword>
<dbReference type="EMBL" id="NOKA02000102">
    <property type="protein sequence ID" value="RDY27652.1"/>
    <property type="molecule type" value="Genomic_DNA"/>
</dbReference>
<accession>A0A255IKY1</accession>
<keyword evidence="1" id="KW-0472">Membrane</keyword>
<sequence length="294" mass="31999">MKSFARACLIFSGVVISIGLILTIIGGILGAGSTFANMVRIGNFSFHLGNDKVVFNDDDLVSFSDEFNNIDELDVDLSYCEFKIVESDNNVFQVKADNVLDGFTCNEKDGKLIIKDNIKMKWSIGFERDYHPTITLYIPENVNMDKVKIDIGAGYVSANHINTDELVIDLGAGEFEGSMITSENADLTVGAGHMLLDEFSTDEINLDCGTGKVEINGDIRGNSDVECGLGNVAMILKQKQSYYNYDIKCGIGNVEVGELSIGGVACDKYIDNNAKNNMDIDCGVGSVQIKFADL</sequence>
<name>A0A255IKY1_9FIRM</name>
<evidence type="ECO:0000313" key="6">
    <source>
        <dbReference type="Proteomes" id="UP000247523"/>
    </source>
</evidence>
<dbReference type="InterPro" id="IPR025164">
    <property type="entry name" value="Toastrack_DUF4097"/>
</dbReference>
<reference evidence="4" key="3">
    <citation type="submission" date="2018-07" db="EMBL/GenBank/DDBJ databases">
        <authorList>
            <person name="Quirk P.G."/>
            <person name="Krulwich T.A."/>
        </authorList>
    </citation>
    <scope>NUCLEOTIDE SEQUENCE</scope>
    <source>
        <strain evidence="4">CCRI-19302</strain>
    </source>
</reference>
<dbReference type="RefSeq" id="WP_094376474.1">
    <property type="nucleotide sequence ID" value="NZ_NOKA02000102.1"/>
</dbReference>